<dbReference type="PANTHER" id="PTHR48104">
    <property type="entry name" value="METACASPASE-4"/>
    <property type="match status" value="1"/>
</dbReference>
<dbReference type="SUPFAM" id="SSF52129">
    <property type="entry name" value="Caspase-like"/>
    <property type="match status" value="1"/>
</dbReference>
<dbReference type="EMBL" id="JBBNAG010000008">
    <property type="protein sequence ID" value="KAK9111010.1"/>
    <property type="molecule type" value="Genomic_DNA"/>
</dbReference>
<evidence type="ECO:0000313" key="3">
    <source>
        <dbReference type="EMBL" id="KAK9111010.1"/>
    </source>
</evidence>
<sequence>MASQIKDKCMSCGIRLFNPTSEPQNCIACKSSLNLNNNPSSHNLQKLQSFVQSSGAFKRLISSASPIQFDEPSIAKFFTPRTYNQQPVSLLLGNWAPQGAFIRRKALLCGVSYRSRPYELEGTINDVNCMKFFLVRRLGFPIDSIRVLTEDQRDPSLIPTKRNIQDALHWLIEDCQPGDSLVFYFSGHGAQQRSFSDDEIDGYDETICPLDYEIRGMITDDEINATIVRPLPSGSTLHALIDACHSGTVLDLPYVCKINFAGYSSYWEDHYQYPRVKKGTDGGLAICFSACEDEQSSADTSAFSGTMTGAMTFCFLKAAERANGLMTYGDLLAFMRFSIQEAIGKGYFRGPLSSLFNRGRFKGINQVPQLSSSEMFDVYKRTFIL</sequence>
<feature type="domain" description="Peptidase C14 caspase" evidence="2">
    <location>
        <begin position="103"/>
        <end position="375"/>
    </location>
</feature>
<evidence type="ECO:0000259" key="2">
    <source>
        <dbReference type="Pfam" id="PF00656"/>
    </source>
</evidence>
<dbReference type="GO" id="GO:0006508">
    <property type="term" value="P:proteolysis"/>
    <property type="evidence" value="ECO:0007669"/>
    <property type="project" value="InterPro"/>
</dbReference>
<evidence type="ECO:0000313" key="4">
    <source>
        <dbReference type="Proteomes" id="UP001419268"/>
    </source>
</evidence>
<dbReference type="InterPro" id="IPR011600">
    <property type="entry name" value="Pept_C14_caspase"/>
</dbReference>
<proteinExistence type="inferred from homology"/>
<name>A0AAP0NM92_9MAGN</name>
<organism evidence="3 4">
    <name type="scientific">Stephania cephalantha</name>
    <dbReference type="NCBI Taxonomy" id="152367"/>
    <lineage>
        <taxon>Eukaryota</taxon>
        <taxon>Viridiplantae</taxon>
        <taxon>Streptophyta</taxon>
        <taxon>Embryophyta</taxon>
        <taxon>Tracheophyta</taxon>
        <taxon>Spermatophyta</taxon>
        <taxon>Magnoliopsida</taxon>
        <taxon>Ranunculales</taxon>
        <taxon>Menispermaceae</taxon>
        <taxon>Menispermoideae</taxon>
        <taxon>Cissampelideae</taxon>
        <taxon>Stephania</taxon>
    </lineage>
</organism>
<evidence type="ECO:0000256" key="1">
    <source>
        <dbReference type="ARBA" id="ARBA00009005"/>
    </source>
</evidence>
<accession>A0AAP0NM92</accession>
<dbReference type="Pfam" id="PF00656">
    <property type="entry name" value="Peptidase_C14"/>
    <property type="match status" value="1"/>
</dbReference>
<dbReference type="Proteomes" id="UP001419268">
    <property type="component" value="Unassembled WGS sequence"/>
</dbReference>
<dbReference type="GO" id="GO:0004197">
    <property type="term" value="F:cysteine-type endopeptidase activity"/>
    <property type="evidence" value="ECO:0007669"/>
    <property type="project" value="InterPro"/>
</dbReference>
<dbReference type="PANTHER" id="PTHR48104:SF2">
    <property type="entry name" value="METACASPASE-1-LIKE ISOFORM X1"/>
    <property type="match status" value="1"/>
</dbReference>
<gene>
    <name evidence="3" type="ORF">Scep_018529</name>
</gene>
<keyword evidence="4" id="KW-1185">Reference proteome</keyword>
<dbReference type="AlphaFoldDB" id="A0AAP0NM92"/>
<comment type="similarity">
    <text evidence="1">Belongs to the peptidase C14B family.</text>
</comment>
<comment type="caution">
    <text evidence="3">The sequence shown here is derived from an EMBL/GenBank/DDBJ whole genome shotgun (WGS) entry which is preliminary data.</text>
</comment>
<dbReference type="InterPro" id="IPR029030">
    <property type="entry name" value="Caspase-like_dom_sf"/>
</dbReference>
<dbReference type="InterPro" id="IPR050452">
    <property type="entry name" value="Metacaspase"/>
</dbReference>
<dbReference type="Gene3D" id="3.40.50.12660">
    <property type="match status" value="1"/>
</dbReference>
<reference evidence="3 4" key="1">
    <citation type="submission" date="2024-01" db="EMBL/GenBank/DDBJ databases">
        <title>Genome assemblies of Stephania.</title>
        <authorList>
            <person name="Yang L."/>
        </authorList>
    </citation>
    <scope>NUCLEOTIDE SEQUENCE [LARGE SCALE GENOMIC DNA]</scope>
    <source>
        <strain evidence="3">JXDWG</strain>
        <tissue evidence="3">Leaf</tissue>
    </source>
</reference>
<protein>
    <recommendedName>
        <fullName evidence="2">Peptidase C14 caspase domain-containing protein</fullName>
    </recommendedName>
</protein>
<dbReference type="GO" id="GO:0005737">
    <property type="term" value="C:cytoplasm"/>
    <property type="evidence" value="ECO:0007669"/>
    <property type="project" value="TreeGrafter"/>
</dbReference>